<evidence type="ECO:0000256" key="3">
    <source>
        <dbReference type="ARBA" id="ARBA00011738"/>
    </source>
</evidence>
<feature type="compositionally biased region" description="Basic and acidic residues" evidence="8">
    <location>
        <begin position="126"/>
        <end position="147"/>
    </location>
</feature>
<dbReference type="GO" id="GO:0030170">
    <property type="term" value="F:pyridoxal phosphate binding"/>
    <property type="evidence" value="ECO:0007669"/>
    <property type="project" value="InterPro"/>
</dbReference>
<dbReference type="PANTHER" id="PTHR11879">
    <property type="entry name" value="ASPARTATE AMINOTRANSFERASE"/>
    <property type="match status" value="1"/>
</dbReference>
<dbReference type="FunFam" id="3.90.1150.10:FF:000001">
    <property type="entry name" value="Aspartate aminotransferase"/>
    <property type="match status" value="1"/>
</dbReference>
<evidence type="ECO:0000313" key="10">
    <source>
        <dbReference type="EMBL" id="OSX76962.1"/>
    </source>
</evidence>
<dbReference type="GO" id="GO:0005739">
    <property type="term" value="C:mitochondrion"/>
    <property type="evidence" value="ECO:0007669"/>
    <property type="project" value="TreeGrafter"/>
</dbReference>
<keyword evidence="11" id="KW-1185">Reference proteome</keyword>
<evidence type="ECO:0000256" key="4">
    <source>
        <dbReference type="ARBA" id="ARBA00022576"/>
    </source>
</evidence>
<comment type="similarity">
    <text evidence="2">Belongs to the class-I pyridoxal-phosphate-dependent aminotransferase family.</text>
</comment>
<dbReference type="Proteomes" id="UP000218209">
    <property type="component" value="Unassembled WGS sequence"/>
</dbReference>
<protein>
    <recommendedName>
        <fullName evidence="7">Aspartate aminotransferase</fullName>
        <ecNumber evidence="7">2.6.1.1</ecNumber>
    </recommendedName>
</protein>
<dbReference type="PROSITE" id="PS00105">
    <property type="entry name" value="AA_TRANSFER_CLASS_1"/>
    <property type="match status" value="1"/>
</dbReference>
<dbReference type="FunFam" id="3.40.640.10:FF:000066">
    <property type="entry name" value="Aspartate aminotransferase"/>
    <property type="match status" value="1"/>
</dbReference>
<dbReference type="InterPro" id="IPR000796">
    <property type="entry name" value="Asp_trans"/>
</dbReference>
<dbReference type="InterPro" id="IPR015422">
    <property type="entry name" value="PyrdxlP-dep_Trfase_small"/>
</dbReference>
<feature type="region of interest" description="Disordered" evidence="8">
    <location>
        <begin position="126"/>
        <end position="157"/>
    </location>
</feature>
<keyword evidence="5 7" id="KW-0808">Transferase</keyword>
<dbReference type="AlphaFoldDB" id="A0A1X6P7U8"/>
<accession>A0A1X6P7U8</accession>
<evidence type="ECO:0000256" key="6">
    <source>
        <dbReference type="ARBA" id="ARBA00022898"/>
    </source>
</evidence>
<dbReference type="GO" id="GO:0006520">
    <property type="term" value="P:amino acid metabolic process"/>
    <property type="evidence" value="ECO:0007669"/>
    <property type="project" value="InterPro"/>
</dbReference>
<dbReference type="Pfam" id="PF00155">
    <property type="entry name" value="Aminotran_1_2"/>
    <property type="match status" value="1"/>
</dbReference>
<evidence type="ECO:0000256" key="2">
    <source>
        <dbReference type="ARBA" id="ARBA00007441"/>
    </source>
</evidence>
<dbReference type="Gene3D" id="3.40.640.10">
    <property type="entry name" value="Type I PLP-dependent aspartate aminotransferase-like (Major domain)"/>
    <property type="match status" value="1"/>
</dbReference>
<evidence type="ECO:0000259" key="9">
    <source>
        <dbReference type="Pfam" id="PF00155"/>
    </source>
</evidence>
<organism evidence="10 11">
    <name type="scientific">Porphyra umbilicalis</name>
    <name type="common">Purple laver</name>
    <name type="synonym">Red alga</name>
    <dbReference type="NCBI Taxonomy" id="2786"/>
    <lineage>
        <taxon>Eukaryota</taxon>
        <taxon>Rhodophyta</taxon>
        <taxon>Bangiophyceae</taxon>
        <taxon>Bangiales</taxon>
        <taxon>Bangiaceae</taxon>
        <taxon>Porphyra</taxon>
    </lineage>
</organism>
<dbReference type="InterPro" id="IPR015424">
    <property type="entry name" value="PyrdxlP-dep_Trfase"/>
</dbReference>
<evidence type="ECO:0000256" key="5">
    <source>
        <dbReference type="ARBA" id="ARBA00022679"/>
    </source>
</evidence>
<gene>
    <name evidence="10" type="ORF">BU14_0166s0002</name>
</gene>
<dbReference type="CDD" id="cd00609">
    <property type="entry name" value="AAT_like"/>
    <property type="match status" value="1"/>
</dbReference>
<dbReference type="InterPro" id="IPR015421">
    <property type="entry name" value="PyrdxlP-dep_Trfase_major"/>
</dbReference>
<proteinExistence type="inferred from homology"/>
<comment type="miscellaneous">
    <text evidence="7">In eukaryotes there are cytoplasmic, mitochondrial and chloroplastic isozymes.</text>
</comment>
<dbReference type="SUPFAM" id="SSF53383">
    <property type="entry name" value="PLP-dependent transferases"/>
    <property type="match status" value="1"/>
</dbReference>
<dbReference type="PANTHER" id="PTHR11879:SF54">
    <property type="entry name" value="ASPARTATE AMINOTRANSFERASE, MITOCHONDRIAL"/>
    <property type="match status" value="1"/>
</dbReference>
<dbReference type="PRINTS" id="PR00799">
    <property type="entry name" value="TRANSAMINASE"/>
</dbReference>
<dbReference type="EMBL" id="KV918849">
    <property type="protein sequence ID" value="OSX76962.1"/>
    <property type="molecule type" value="Genomic_DNA"/>
</dbReference>
<keyword evidence="6" id="KW-0663">Pyridoxal phosphate</keyword>
<comment type="cofactor">
    <cofactor evidence="1">
        <name>pyridoxal 5'-phosphate</name>
        <dbReference type="ChEBI" id="CHEBI:597326"/>
    </cofactor>
</comment>
<evidence type="ECO:0000256" key="7">
    <source>
        <dbReference type="RuleBase" id="RU000480"/>
    </source>
</evidence>
<name>A0A1X6P7U8_PORUM</name>
<dbReference type="NCBIfam" id="NF006719">
    <property type="entry name" value="PRK09257.1"/>
    <property type="match status" value="1"/>
</dbReference>
<feature type="domain" description="Aminotransferase class I/classII large" evidence="9">
    <location>
        <begin position="361"/>
        <end position="731"/>
    </location>
</feature>
<dbReference type="Gene3D" id="3.90.1150.10">
    <property type="entry name" value="Aspartate Aminotransferase, domain 1"/>
    <property type="match status" value="1"/>
</dbReference>
<evidence type="ECO:0000313" key="11">
    <source>
        <dbReference type="Proteomes" id="UP000218209"/>
    </source>
</evidence>
<dbReference type="EC" id="2.6.1.1" evidence="7"/>
<sequence length="737" mass="76250">MVAMLPIAAMLGKADTAFKAVGGSSIIFNLIKHRIFGKNVRCIEYPDGDLQSFQIYRMNVGRLREVIADAQPPPFPTAFVQAEDVKQMSVWTSPHFTEAIKTDADVRAIADGGWLFWSKDGADEEPIPRRGVKLDGSHISSKSKDEPTPSPSDLISDRTLQDTAIRLSRSLLIPPSVTASPSSSSVPSASASTPSASASAADGGGDGAPASPLSRSFAVLPARGVRGRPPPPGLTQWQYDRLVDLAVDGDAGLLTLARNFGDDRRAFRRAALRLLGRRDPSAILLSATPGEVAAAAARGGDAADGDGAGTASPTAGVEAQPPLPGRGGGDPPPPRWAGVPQGPPDAILGVTQAFGRDASPRKINLGVGAYRDDDGKPYVLPSVREAEARLASRGLNMEYLPVAGHAGFLGKAMDLAYGPGAVPAGLASVQTLSGTGACRLAGDLLARFAGKDGPGEGGRPLVLLPNPSWANHGAIFRDAGCTVGTYAYYEPATKSLDLEGMLRDLRAAPAGATVLLHACAHNPTGVDPDADAWAAISAAVAEAGLHPLFDMAYQGFTSGDTDADAAAVRRFVADGHAVVLAQSFSKNFGLYGHRVGALSVMAGDEAAAAAVTSQLCILGRPSYSNPPVHGVRLVDEVLGDAALASQWRGEVRGMADRIAGMRTALVAALADAGSGADWGHVTAQNGMFCYSGMSADMVARLAADWSVYLTANGRISMAGVTTKNVGYLAEAMHAVTK</sequence>
<dbReference type="GO" id="GO:0004069">
    <property type="term" value="F:L-aspartate:2-oxoglutarate aminotransferase activity"/>
    <property type="evidence" value="ECO:0007669"/>
    <property type="project" value="UniProtKB-EC"/>
</dbReference>
<evidence type="ECO:0000256" key="1">
    <source>
        <dbReference type="ARBA" id="ARBA00001933"/>
    </source>
</evidence>
<feature type="region of interest" description="Disordered" evidence="8">
    <location>
        <begin position="296"/>
        <end position="344"/>
    </location>
</feature>
<keyword evidence="4 7" id="KW-0032">Aminotransferase</keyword>
<dbReference type="InterPro" id="IPR004839">
    <property type="entry name" value="Aminotransferase_I/II_large"/>
</dbReference>
<dbReference type="OrthoDB" id="6752799at2759"/>
<evidence type="ECO:0000256" key="8">
    <source>
        <dbReference type="SAM" id="MobiDB-lite"/>
    </source>
</evidence>
<feature type="region of interest" description="Disordered" evidence="8">
    <location>
        <begin position="176"/>
        <end position="214"/>
    </location>
</feature>
<dbReference type="InterPro" id="IPR004838">
    <property type="entry name" value="NHTrfase_class1_PyrdxlP-BS"/>
</dbReference>
<comment type="subunit">
    <text evidence="3 7">Homodimer.</text>
</comment>
<feature type="compositionally biased region" description="Low complexity" evidence="8">
    <location>
        <begin position="176"/>
        <end position="201"/>
    </location>
</feature>
<comment type="catalytic activity">
    <reaction evidence="7">
        <text>L-aspartate + 2-oxoglutarate = oxaloacetate + L-glutamate</text>
        <dbReference type="Rhea" id="RHEA:21824"/>
        <dbReference type="ChEBI" id="CHEBI:16452"/>
        <dbReference type="ChEBI" id="CHEBI:16810"/>
        <dbReference type="ChEBI" id="CHEBI:29985"/>
        <dbReference type="ChEBI" id="CHEBI:29991"/>
        <dbReference type="EC" id="2.6.1.1"/>
    </reaction>
</comment>
<reference evidence="10 11" key="1">
    <citation type="submission" date="2017-03" db="EMBL/GenBank/DDBJ databases">
        <title>WGS assembly of Porphyra umbilicalis.</title>
        <authorList>
            <person name="Brawley S.H."/>
            <person name="Blouin N.A."/>
            <person name="Ficko-Blean E."/>
            <person name="Wheeler G.L."/>
            <person name="Lohr M."/>
            <person name="Goodson H.V."/>
            <person name="Jenkins J.W."/>
            <person name="Blaby-Haas C.E."/>
            <person name="Helliwell K.E."/>
            <person name="Chan C."/>
            <person name="Marriage T."/>
            <person name="Bhattacharya D."/>
            <person name="Klein A.S."/>
            <person name="Badis Y."/>
            <person name="Brodie J."/>
            <person name="Cao Y."/>
            <person name="Collen J."/>
            <person name="Dittami S.M."/>
            <person name="Gachon C.M."/>
            <person name="Green B.R."/>
            <person name="Karpowicz S."/>
            <person name="Kim J.W."/>
            <person name="Kudahl U."/>
            <person name="Lin S."/>
            <person name="Michel G."/>
            <person name="Mittag M."/>
            <person name="Olson B.J."/>
            <person name="Pangilinan J."/>
            <person name="Peng Y."/>
            <person name="Qiu H."/>
            <person name="Shu S."/>
            <person name="Singer J.T."/>
            <person name="Smith A.G."/>
            <person name="Sprecher B.N."/>
            <person name="Wagner V."/>
            <person name="Wang W."/>
            <person name="Wang Z.-Y."/>
            <person name="Yan J."/>
            <person name="Yarish C."/>
            <person name="Zoeuner-Riek S."/>
            <person name="Zhuang Y."/>
            <person name="Zou Y."/>
            <person name="Lindquist E.A."/>
            <person name="Grimwood J."/>
            <person name="Barry K."/>
            <person name="Rokhsar D.S."/>
            <person name="Schmutz J."/>
            <person name="Stiller J.W."/>
            <person name="Grossman A.R."/>
            <person name="Prochnik S.E."/>
        </authorList>
    </citation>
    <scope>NUCLEOTIDE SEQUENCE [LARGE SCALE GENOMIC DNA]</scope>
    <source>
        <strain evidence="10">4086291</strain>
    </source>
</reference>